<keyword evidence="1" id="KW-0378">Hydrolase</keyword>
<dbReference type="AlphaFoldDB" id="A0AAD4CWD7"/>
<dbReference type="Pfam" id="PF07859">
    <property type="entry name" value="Abhydrolase_3"/>
    <property type="match status" value="1"/>
</dbReference>
<protein>
    <recommendedName>
        <fullName evidence="2">Alpha/beta hydrolase fold-3 domain-containing protein</fullName>
    </recommendedName>
</protein>
<dbReference type="GO" id="GO:0016787">
    <property type="term" value="F:hydrolase activity"/>
    <property type="evidence" value="ECO:0007669"/>
    <property type="project" value="UniProtKB-KW"/>
</dbReference>
<dbReference type="InterPro" id="IPR013094">
    <property type="entry name" value="AB_hydrolase_3"/>
</dbReference>
<dbReference type="Proteomes" id="UP001194746">
    <property type="component" value="Unassembled WGS sequence"/>
</dbReference>
<comment type="caution">
    <text evidence="3">The sequence shown here is derived from an EMBL/GenBank/DDBJ whole genome shotgun (WGS) entry which is preliminary data.</text>
</comment>
<reference evidence="3" key="2">
    <citation type="submission" date="2020-02" db="EMBL/GenBank/DDBJ databases">
        <authorList>
            <person name="Gilchrist C.L.M."/>
            <person name="Chooi Y.-H."/>
        </authorList>
    </citation>
    <scope>NUCLEOTIDE SEQUENCE</scope>
    <source>
        <strain evidence="3">MST-FP2251</strain>
    </source>
</reference>
<proteinExistence type="predicted"/>
<organism evidence="3 4">
    <name type="scientific">Aspergillus nanangensis</name>
    <dbReference type="NCBI Taxonomy" id="2582783"/>
    <lineage>
        <taxon>Eukaryota</taxon>
        <taxon>Fungi</taxon>
        <taxon>Dikarya</taxon>
        <taxon>Ascomycota</taxon>
        <taxon>Pezizomycotina</taxon>
        <taxon>Eurotiomycetes</taxon>
        <taxon>Eurotiomycetidae</taxon>
        <taxon>Eurotiales</taxon>
        <taxon>Aspergillaceae</taxon>
        <taxon>Aspergillus</taxon>
        <taxon>Aspergillus subgen. Circumdati</taxon>
    </lineage>
</organism>
<evidence type="ECO:0000313" key="3">
    <source>
        <dbReference type="EMBL" id="KAF9893945.1"/>
    </source>
</evidence>
<evidence type="ECO:0000259" key="2">
    <source>
        <dbReference type="Pfam" id="PF07859"/>
    </source>
</evidence>
<dbReference type="InterPro" id="IPR029058">
    <property type="entry name" value="AB_hydrolase_fold"/>
</dbReference>
<name>A0AAD4CWD7_ASPNN</name>
<evidence type="ECO:0000256" key="1">
    <source>
        <dbReference type="ARBA" id="ARBA00022801"/>
    </source>
</evidence>
<gene>
    <name evidence="3" type="ORF">FE257_008916</name>
</gene>
<accession>A0AAD4CWD7</accession>
<sequence length="344" mass="36687">MPITSDLSIDVSKFSAQNIDEATKRANAQLADMTTNAPRWEDIGAETLRAIQDTGEGSDVPPPVRLPNAVETTVPSREKDRDIPIRAFKPENGQPSRGVMLHFHGGGFVFGSHQHYDTLLKTYADTCQLTAISVGYRLAPEHPFPAAVNDCIDAAEYMVDNAVREYGAPLLFLSGESAGGYLSAVSALQLMRSRPSHSLAGLVLQYGVYDLALGLPAASTSTKPFMINFDIMSGFAKAFLPDMSISDRRDPRVSPLYEDLKGLVADPATGAALPPAIFMCGTEDPLIDDTIMMSVKWSVAGGEGIVKIYPGAAHGFTGMPGLPVGDEANAVAVQFVQEKLAGLA</sequence>
<dbReference type="PANTHER" id="PTHR48081">
    <property type="entry name" value="AB HYDROLASE SUPERFAMILY PROTEIN C4A8.06C"/>
    <property type="match status" value="1"/>
</dbReference>
<dbReference type="Gene3D" id="3.40.50.1820">
    <property type="entry name" value="alpha/beta hydrolase"/>
    <property type="match status" value="1"/>
</dbReference>
<dbReference type="SUPFAM" id="SSF53474">
    <property type="entry name" value="alpha/beta-Hydrolases"/>
    <property type="match status" value="1"/>
</dbReference>
<dbReference type="InterPro" id="IPR050300">
    <property type="entry name" value="GDXG_lipolytic_enzyme"/>
</dbReference>
<dbReference type="PANTHER" id="PTHR48081:SF8">
    <property type="entry name" value="ALPHA_BETA HYDROLASE FOLD-3 DOMAIN-CONTAINING PROTEIN-RELATED"/>
    <property type="match status" value="1"/>
</dbReference>
<evidence type="ECO:0000313" key="4">
    <source>
        <dbReference type="Proteomes" id="UP001194746"/>
    </source>
</evidence>
<dbReference type="EMBL" id="VCAU01000005">
    <property type="protein sequence ID" value="KAF9893945.1"/>
    <property type="molecule type" value="Genomic_DNA"/>
</dbReference>
<keyword evidence="4" id="KW-1185">Reference proteome</keyword>
<feature type="domain" description="Alpha/beta hydrolase fold-3" evidence="2">
    <location>
        <begin position="100"/>
        <end position="317"/>
    </location>
</feature>
<reference evidence="3" key="1">
    <citation type="journal article" date="2019" name="Beilstein J. Org. Chem.">
        <title>Nanangenines: drimane sesquiterpenoids as the dominant metabolite cohort of a novel Australian fungus, Aspergillus nanangensis.</title>
        <authorList>
            <person name="Lacey H.J."/>
            <person name="Gilchrist C.L.M."/>
            <person name="Crombie A."/>
            <person name="Kalaitzis J.A."/>
            <person name="Vuong D."/>
            <person name="Rutledge P.J."/>
            <person name="Turner P."/>
            <person name="Pitt J.I."/>
            <person name="Lacey E."/>
            <person name="Chooi Y.H."/>
            <person name="Piggott A.M."/>
        </authorList>
    </citation>
    <scope>NUCLEOTIDE SEQUENCE</scope>
    <source>
        <strain evidence="3">MST-FP2251</strain>
    </source>
</reference>